<reference evidence="2 3" key="1">
    <citation type="journal article" date="2014" name="Genome Announc.">
        <title>Draft Genome Sequence of Bacillus alcalophilus AV1934, a Classic Alkaliphile Isolated from Human Feces in 1934.</title>
        <authorList>
            <person name="Attie O."/>
            <person name="Jayaprakash A."/>
            <person name="Shah H."/>
            <person name="Paulsen I.T."/>
            <person name="Morino M."/>
            <person name="Takahashi Y."/>
            <person name="Narumi I."/>
            <person name="Sachidanandam R."/>
            <person name="Satoh K."/>
            <person name="Ito M."/>
            <person name="Krulwich T.A."/>
        </authorList>
    </citation>
    <scope>NUCLEOTIDE SEQUENCE [LARGE SCALE GENOMIC DNA]</scope>
    <source>
        <strain evidence="2 3">AV1934</strain>
    </source>
</reference>
<evidence type="ECO:0008006" key="4">
    <source>
        <dbReference type="Google" id="ProtNLM"/>
    </source>
</evidence>
<dbReference type="AlphaFoldDB" id="A0A094WLV7"/>
<evidence type="ECO:0000256" key="1">
    <source>
        <dbReference type="SAM" id="Phobius"/>
    </source>
</evidence>
<dbReference type="Proteomes" id="UP000002754">
    <property type="component" value="Unassembled WGS sequence"/>
</dbReference>
<evidence type="ECO:0000313" key="2">
    <source>
        <dbReference type="EMBL" id="KGA96938.1"/>
    </source>
</evidence>
<organism evidence="2 3">
    <name type="scientific">Alkalihalobacillus alcalophilus ATCC 27647 = CGMCC 1.3604</name>
    <dbReference type="NCBI Taxonomy" id="1218173"/>
    <lineage>
        <taxon>Bacteria</taxon>
        <taxon>Bacillati</taxon>
        <taxon>Bacillota</taxon>
        <taxon>Bacilli</taxon>
        <taxon>Bacillales</taxon>
        <taxon>Bacillaceae</taxon>
        <taxon>Alkalihalobacillus</taxon>
    </lineage>
</organism>
<name>A0A094WLV7_ALKAL</name>
<feature type="transmembrane region" description="Helical" evidence="1">
    <location>
        <begin position="6"/>
        <end position="27"/>
    </location>
</feature>
<gene>
    <name evidence="2" type="ORF">BALCAV_0213365</name>
</gene>
<feature type="transmembrane region" description="Helical" evidence="1">
    <location>
        <begin position="84"/>
        <end position="105"/>
    </location>
</feature>
<keyword evidence="1" id="KW-0812">Transmembrane</keyword>
<keyword evidence="1" id="KW-0472">Membrane</keyword>
<accession>A0A094WLV7</accession>
<sequence>MALGSALIGVFTSLIPLFIIGVLLHAIGWGLMSMPSTTAGLNGLKAESVSDGSSFSNLWRQMFRALSVVILIQLYEIMKNLNLFGISILFVLFSVMYIVSTIVANKVERPTHMEKVS</sequence>
<dbReference type="EMBL" id="ALPT02000042">
    <property type="protein sequence ID" value="KGA96938.1"/>
    <property type="molecule type" value="Genomic_DNA"/>
</dbReference>
<comment type="caution">
    <text evidence="2">The sequence shown here is derived from an EMBL/GenBank/DDBJ whole genome shotgun (WGS) entry which is preliminary data.</text>
</comment>
<dbReference type="InterPro" id="IPR036259">
    <property type="entry name" value="MFS_trans_sf"/>
</dbReference>
<dbReference type="SUPFAM" id="SSF103473">
    <property type="entry name" value="MFS general substrate transporter"/>
    <property type="match status" value="1"/>
</dbReference>
<dbReference type="STRING" id="1218173.BALCAV_0213365"/>
<proteinExistence type="predicted"/>
<evidence type="ECO:0000313" key="3">
    <source>
        <dbReference type="Proteomes" id="UP000002754"/>
    </source>
</evidence>
<protein>
    <recommendedName>
        <fullName evidence="4">Major facilitator superfamily (MFS) profile domain-containing protein</fullName>
    </recommendedName>
</protein>
<keyword evidence="1" id="KW-1133">Transmembrane helix</keyword>
<keyword evidence="3" id="KW-1185">Reference proteome</keyword>